<dbReference type="Gene3D" id="3.10.130.10">
    <property type="entry name" value="Ribonuclease A-like domain"/>
    <property type="match status" value="1"/>
</dbReference>
<feature type="domain" description="Ribonuclease A-domain" evidence="3">
    <location>
        <begin position="99"/>
        <end position="211"/>
    </location>
</feature>
<comment type="similarity">
    <text evidence="1">Belongs to the pancreatic ribonuclease family.</text>
</comment>
<organism evidence="4 5">
    <name type="scientific">Mauremys mutica</name>
    <name type="common">yellowpond turtle</name>
    <dbReference type="NCBI Taxonomy" id="74926"/>
    <lineage>
        <taxon>Eukaryota</taxon>
        <taxon>Metazoa</taxon>
        <taxon>Chordata</taxon>
        <taxon>Craniata</taxon>
        <taxon>Vertebrata</taxon>
        <taxon>Euteleostomi</taxon>
        <taxon>Archelosauria</taxon>
        <taxon>Testudinata</taxon>
        <taxon>Testudines</taxon>
        <taxon>Cryptodira</taxon>
        <taxon>Durocryptodira</taxon>
        <taxon>Testudinoidea</taxon>
        <taxon>Geoemydidae</taxon>
        <taxon>Geoemydinae</taxon>
        <taxon>Mauremys</taxon>
    </lineage>
</organism>
<evidence type="ECO:0000256" key="2">
    <source>
        <dbReference type="SAM" id="Phobius"/>
    </source>
</evidence>
<name>A0A9D3XN91_9SAUR</name>
<evidence type="ECO:0000313" key="5">
    <source>
        <dbReference type="Proteomes" id="UP000827986"/>
    </source>
</evidence>
<dbReference type="InterPro" id="IPR023412">
    <property type="entry name" value="RNaseA_domain"/>
</dbReference>
<dbReference type="AlphaFoldDB" id="A0A9D3XN91"/>
<evidence type="ECO:0000313" key="4">
    <source>
        <dbReference type="EMBL" id="KAH1182180.1"/>
    </source>
</evidence>
<gene>
    <name evidence="4" type="ORF">KIL84_009934</name>
</gene>
<dbReference type="GO" id="GO:0004540">
    <property type="term" value="F:RNA nuclease activity"/>
    <property type="evidence" value="ECO:0007669"/>
    <property type="project" value="TreeGrafter"/>
</dbReference>
<keyword evidence="2" id="KW-0472">Membrane</keyword>
<dbReference type="EMBL" id="JAHDVG010000467">
    <property type="protein sequence ID" value="KAH1182180.1"/>
    <property type="molecule type" value="Genomic_DNA"/>
</dbReference>
<keyword evidence="5" id="KW-1185">Reference proteome</keyword>
<feature type="transmembrane region" description="Helical" evidence="2">
    <location>
        <begin position="79"/>
        <end position="96"/>
    </location>
</feature>
<dbReference type="PANTHER" id="PTHR11437">
    <property type="entry name" value="RIBONUCLEASE"/>
    <property type="match status" value="1"/>
</dbReference>
<keyword evidence="2" id="KW-0812">Transmembrane</keyword>
<sequence length="217" mass="24170">MPDTGKSCLHNGFLDFPSHCSTSPSTGLYITRSETGRRIRVRFSSAEAGIHRSDDSEGTSTWVDLVTDTAMAMRGPRPLLLLPLVLLIACLALAIGQSCVTQNRLFIKHHVNNPRTPAPNPRAYCSMMMRRRGIYGKLINTFIHASIPSINNVCFGGGTPFPSGLRWSNRSFAITACRYNSLTRSYTGTYLSSRIVIRCCQGRPVYYEERILLPPRI</sequence>
<dbReference type="InterPro" id="IPR036816">
    <property type="entry name" value="RNaseA-like_dom_sf"/>
</dbReference>
<keyword evidence="2" id="KW-1133">Transmembrane helix</keyword>
<dbReference type="GO" id="GO:0003676">
    <property type="term" value="F:nucleic acid binding"/>
    <property type="evidence" value="ECO:0007669"/>
    <property type="project" value="InterPro"/>
</dbReference>
<reference evidence="4" key="1">
    <citation type="submission" date="2021-09" db="EMBL/GenBank/DDBJ databases">
        <title>The genome of Mauremys mutica provides insights into the evolution of semi-aquatic lifestyle.</title>
        <authorList>
            <person name="Gong S."/>
            <person name="Gao Y."/>
        </authorList>
    </citation>
    <scope>NUCLEOTIDE SEQUENCE</scope>
    <source>
        <strain evidence="4">MM-2020</strain>
        <tissue evidence="4">Muscle</tissue>
    </source>
</reference>
<dbReference type="InterPro" id="IPR001427">
    <property type="entry name" value="RNaseA"/>
</dbReference>
<dbReference type="Pfam" id="PF00074">
    <property type="entry name" value="RnaseA"/>
    <property type="match status" value="1"/>
</dbReference>
<accession>A0A9D3XN91</accession>
<dbReference type="PANTHER" id="PTHR11437:SF65">
    <property type="entry name" value="ANGIOGENIN-2"/>
    <property type="match status" value="1"/>
</dbReference>
<evidence type="ECO:0000256" key="1">
    <source>
        <dbReference type="ARBA" id="ARBA00005600"/>
    </source>
</evidence>
<dbReference type="Proteomes" id="UP000827986">
    <property type="component" value="Unassembled WGS sequence"/>
</dbReference>
<protein>
    <recommendedName>
        <fullName evidence="3">Ribonuclease A-domain domain-containing protein</fullName>
    </recommendedName>
</protein>
<comment type="caution">
    <text evidence="4">The sequence shown here is derived from an EMBL/GenBank/DDBJ whole genome shotgun (WGS) entry which is preliminary data.</text>
</comment>
<proteinExistence type="inferred from homology"/>
<dbReference type="SUPFAM" id="SSF54076">
    <property type="entry name" value="RNase A-like"/>
    <property type="match status" value="1"/>
</dbReference>
<dbReference type="GO" id="GO:0050830">
    <property type="term" value="P:defense response to Gram-positive bacterium"/>
    <property type="evidence" value="ECO:0007669"/>
    <property type="project" value="TreeGrafter"/>
</dbReference>
<evidence type="ECO:0000259" key="3">
    <source>
        <dbReference type="SMART" id="SM00092"/>
    </source>
</evidence>
<dbReference type="SMART" id="SM00092">
    <property type="entry name" value="RNAse_Pc"/>
    <property type="match status" value="1"/>
</dbReference>